<comment type="caution">
    <text evidence="3">The sequence shown here is derived from an EMBL/GenBank/DDBJ whole genome shotgun (WGS) entry which is preliminary data.</text>
</comment>
<sequence>MTVLSLVLSGCAVGPDFAQPEPATPQAYTQPTPSVEIDVKHWTELFADVQLTQLVSQARAHNHSLNALYQRTRQSRALIRQEQAGRRPQVDADSTYERYKDSEALGNTGDAEDAYNASLTLGWELDLFGRVARLVEAAEADAAASEAAYQDLLLITETDVAINYFRLRAIEREVQSVQRSVETRRESLEIVKKRYENGAVSDLDVAQSETLLAQSEADLASLLRSRDTRKNALAVLTGQAAPDFSIQVTALTGKPVDAPAGLPSELLQRRPDIRLAEQNLRAANARIGVAKGNFFPRITLGASGGFAASAASDWFKTGSELYSFGPNINLPLFQGGRLRADLSRSEYAYAEAAANYEQTVVEAFAEVEDALSGWRHLSVQRAALERAAHASARAQTISDNQYRNGIVDFISSLDSERTALEAERSLAQIIGDEYENSIRLIRAIGGNWN</sequence>
<dbReference type="InterPro" id="IPR003423">
    <property type="entry name" value="OMP_efflux"/>
</dbReference>
<keyword evidence="2" id="KW-0564">Palmitate</keyword>
<evidence type="ECO:0000256" key="1">
    <source>
        <dbReference type="ARBA" id="ARBA00007613"/>
    </source>
</evidence>
<evidence type="ECO:0000256" key="2">
    <source>
        <dbReference type="RuleBase" id="RU362097"/>
    </source>
</evidence>
<gene>
    <name evidence="3" type="ORF">QEH59_13440</name>
</gene>
<dbReference type="Gene3D" id="1.20.1600.10">
    <property type="entry name" value="Outer membrane efflux proteins (OEP)"/>
    <property type="match status" value="1"/>
</dbReference>
<dbReference type="EMBL" id="JARXIC010000024">
    <property type="protein sequence ID" value="MDQ8195434.1"/>
    <property type="molecule type" value="Genomic_DNA"/>
</dbReference>
<proteinExistence type="inferred from homology"/>
<dbReference type="SUPFAM" id="SSF56954">
    <property type="entry name" value="Outer membrane efflux proteins (OEP)"/>
    <property type="match status" value="1"/>
</dbReference>
<keyword evidence="4" id="KW-1185">Reference proteome</keyword>
<dbReference type="Pfam" id="PF02321">
    <property type="entry name" value="OEP"/>
    <property type="match status" value="2"/>
</dbReference>
<comment type="subcellular location">
    <subcellularLocation>
        <location evidence="2">Cell membrane</location>
        <topology evidence="2">Lipid-anchor</topology>
    </subcellularLocation>
</comment>
<evidence type="ECO:0000313" key="3">
    <source>
        <dbReference type="EMBL" id="MDQ8195434.1"/>
    </source>
</evidence>
<evidence type="ECO:0000313" key="4">
    <source>
        <dbReference type="Proteomes" id="UP001243717"/>
    </source>
</evidence>
<dbReference type="PANTHER" id="PTHR30203:SF32">
    <property type="entry name" value="CATION EFFLUX SYSTEM PROTEIN CUSC"/>
    <property type="match status" value="1"/>
</dbReference>
<protein>
    <submittedName>
        <fullName evidence="3">Efflux transporter outer membrane subunit</fullName>
    </submittedName>
</protein>
<keyword evidence="2" id="KW-0472">Membrane</keyword>
<name>A0ABU1AL07_9BACT</name>
<keyword evidence="2" id="KW-0812">Transmembrane</keyword>
<dbReference type="NCBIfam" id="TIGR01845">
    <property type="entry name" value="outer_NodT"/>
    <property type="match status" value="1"/>
</dbReference>
<dbReference type="Proteomes" id="UP001243717">
    <property type="component" value="Unassembled WGS sequence"/>
</dbReference>
<dbReference type="PANTHER" id="PTHR30203">
    <property type="entry name" value="OUTER MEMBRANE CATION EFFLUX PROTEIN"/>
    <property type="match status" value="1"/>
</dbReference>
<dbReference type="Gene3D" id="2.20.200.10">
    <property type="entry name" value="Outer membrane efflux proteins (OEP)"/>
    <property type="match status" value="1"/>
</dbReference>
<reference evidence="3 4" key="1">
    <citation type="submission" date="2023-04" db="EMBL/GenBank/DDBJ databases">
        <title>A novel bacteria isolated from coastal sediment.</title>
        <authorList>
            <person name="Liu X.-J."/>
            <person name="Du Z.-J."/>
        </authorList>
    </citation>
    <scope>NUCLEOTIDE SEQUENCE [LARGE SCALE GENOMIC DNA]</scope>
    <source>
        <strain evidence="3 4">SDUM461004</strain>
    </source>
</reference>
<comment type="similarity">
    <text evidence="1 2">Belongs to the outer membrane factor (OMF) (TC 1.B.17) family.</text>
</comment>
<keyword evidence="2" id="KW-1134">Transmembrane beta strand</keyword>
<accession>A0ABU1AL07</accession>
<keyword evidence="2" id="KW-0449">Lipoprotein</keyword>
<dbReference type="InterPro" id="IPR010131">
    <property type="entry name" value="MdtP/NodT-like"/>
</dbReference>
<organism evidence="3 4">
    <name type="scientific">Thalassobacterium sedimentorum</name>
    <dbReference type="NCBI Taxonomy" id="3041258"/>
    <lineage>
        <taxon>Bacteria</taxon>
        <taxon>Pseudomonadati</taxon>
        <taxon>Verrucomicrobiota</taxon>
        <taxon>Opitutia</taxon>
        <taxon>Puniceicoccales</taxon>
        <taxon>Coraliomargaritaceae</taxon>
        <taxon>Thalassobacterium</taxon>
    </lineage>
</organism>